<keyword evidence="2" id="KW-1185">Reference proteome</keyword>
<dbReference type="HOGENOM" id="CLU_2032161_0_0_1"/>
<sequence>MHHCYVREGSSSDIRRKCRRRADLDKTKWSRHVPILSPVDGSSMGAVFEMKELLFHRSPGSKVEHRSLSRPSTIRIVANPVFEVTSVVSASEIQPSAVFQITFLSDTSCVHQILSFVLGHLI</sequence>
<evidence type="ECO:0000313" key="1">
    <source>
        <dbReference type="EMBL" id="KIK24883.1"/>
    </source>
</evidence>
<dbReference type="AlphaFoldDB" id="A0A0C9ZYS6"/>
<organism evidence="1 2">
    <name type="scientific">Pisolithus microcarpus 441</name>
    <dbReference type="NCBI Taxonomy" id="765257"/>
    <lineage>
        <taxon>Eukaryota</taxon>
        <taxon>Fungi</taxon>
        <taxon>Dikarya</taxon>
        <taxon>Basidiomycota</taxon>
        <taxon>Agaricomycotina</taxon>
        <taxon>Agaricomycetes</taxon>
        <taxon>Agaricomycetidae</taxon>
        <taxon>Boletales</taxon>
        <taxon>Sclerodermatineae</taxon>
        <taxon>Pisolithaceae</taxon>
        <taxon>Pisolithus</taxon>
    </lineage>
</organism>
<proteinExistence type="predicted"/>
<evidence type="ECO:0000313" key="2">
    <source>
        <dbReference type="Proteomes" id="UP000054018"/>
    </source>
</evidence>
<accession>A0A0C9ZYS6</accession>
<feature type="non-terminal residue" evidence="1">
    <location>
        <position position="122"/>
    </location>
</feature>
<dbReference type="EMBL" id="KN833712">
    <property type="protein sequence ID" value="KIK24883.1"/>
    <property type="molecule type" value="Genomic_DNA"/>
</dbReference>
<name>A0A0C9ZYS6_9AGAM</name>
<reference evidence="2" key="2">
    <citation type="submission" date="2015-01" db="EMBL/GenBank/DDBJ databases">
        <title>Evolutionary Origins and Diversification of the Mycorrhizal Mutualists.</title>
        <authorList>
            <consortium name="DOE Joint Genome Institute"/>
            <consortium name="Mycorrhizal Genomics Consortium"/>
            <person name="Kohler A."/>
            <person name="Kuo A."/>
            <person name="Nagy L.G."/>
            <person name="Floudas D."/>
            <person name="Copeland A."/>
            <person name="Barry K.W."/>
            <person name="Cichocki N."/>
            <person name="Veneault-Fourrey C."/>
            <person name="LaButti K."/>
            <person name="Lindquist E.A."/>
            <person name="Lipzen A."/>
            <person name="Lundell T."/>
            <person name="Morin E."/>
            <person name="Murat C."/>
            <person name="Riley R."/>
            <person name="Ohm R."/>
            <person name="Sun H."/>
            <person name="Tunlid A."/>
            <person name="Henrissat B."/>
            <person name="Grigoriev I.V."/>
            <person name="Hibbett D.S."/>
            <person name="Martin F."/>
        </authorList>
    </citation>
    <scope>NUCLEOTIDE SEQUENCE [LARGE SCALE GENOMIC DNA]</scope>
    <source>
        <strain evidence="2">441</strain>
    </source>
</reference>
<dbReference type="Proteomes" id="UP000054018">
    <property type="component" value="Unassembled WGS sequence"/>
</dbReference>
<gene>
    <name evidence="1" type="ORF">PISMIDRAFT_677643</name>
</gene>
<reference evidence="1 2" key="1">
    <citation type="submission" date="2014-04" db="EMBL/GenBank/DDBJ databases">
        <authorList>
            <consortium name="DOE Joint Genome Institute"/>
            <person name="Kuo A."/>
            <person name="Kohler A."/>
            <person name="Costa M.D."/>
            <person name="Nagy L.G."/>
            <person name="Floudas D."/>
            <person name="Copeland A."/>
            <person name="Barry K.W."/>
            <person name="Cichocki N."/>
            <person name="Veneault-Fourrey C."/>
            <person name="LaButti K."/>
            <person name="Lindquist E.A."/>
            <person name="Lipzen A."/>
            <person name="Lundell T."/>
            <person name="Morin E."/>
            <person name="Murat C."/>
            <person name="Sun H."/>
            <person name="Tunlid A."/>
            <person name="Henrissat B."/>
            <person name="Grigoriev I.V."/>
            <person name="Hibbett D.S."/>
            <person name="Martin F."/>
            <person name="Nordberg H.P."/>
            <person name="Cantor M.N."/>
            <person name="Hua S.X."/>
        </authorList>
    </citation>
    <scope>NUCLEOTIDE SEQUENCE [LARGE SCALE GENOMIC DNA]</scope>
    <source>
        <strain evidence="1 2">441</strain>
    </source>
</reference>
<protein>
    <submittedName>
        <fullName evidence="1">Uncharacterized protein</fullName>
    </submittedName>
</protein>